<dbReference type="InterPro" id="IPR036138">
    <property type="entry name" value="PBP_dimer_sf"/>
</dbReference>
<dbReference type="SUPFAM" id="SSF56519">
    <property type="entry name" value="Penicillin binding protein dimerisation domain"/>
    <property type="match status" value="1"/>
</dbReference>
<dbReference type="PROSITE" id="PS51257">
    <property type="entry name" value="PROKAR_LIPOPROTEIN"/>
    <property type="match status" value="1"/>
</dbReference>
<dbReference type="GO" id="GO:0046677">
    <property type="term" value="P:response to antibiotic"/>
    <property type="evidence" value="ECO:0007669"/>
    <property type="project" value="InterPro"/>
</dbReference>
<dbReference type="EMBL" id="SZZH01000001">
    <property type="protein sequence ID" value="TKV60983.1"/>
    <property type="molecule type" value="Genomic_DNA"/>
</dbReference>
<dbReference type="InterPro" id="IPR050515">
    <property type="entry name" value="Beta-lactam/transpept"/>
</dbReference>
<dbReference type="Gene3D" id="3.40.710.10">
    <property type="entry name" value="DD-peptidase/beta-lactamase superfamily"/>
    <property type="match status" value="1"/>
</dbReference>
<gene>
    <name evidence="5" type="ORF">FDO65_04835</name>
</gene>
<feature type="region of interest" description="Disordered" evidence="1">
    <location>
        <begin position="212"/>
        <end position="252"/>
    </location>
</feature>
<feature type="domain" description="Penicillin-binding protein transpeptidase" evidence="3">
    <location>
        <begin position="370"/>
        <end position="628"/>
    </location>
</feature>
<dbReference type="InterPro" id="IPR007887">
    <property type="entry name" value="MecA_N"/>
</dbReference>
<feature type="signal peptide" evidence="2">
    <location>
        <begin position="1"/>
        <end position="33"/>
    </location>
</feature>
<dbReference type="InterPro" id="IPR001460">
    <property type="entry name" value="PCN-bd_Tpept"/>
</dbReference>
<evidence type="ECO:0000259" key="4">
    <source>
        <dbReference type="Pfam" id="PF05223"/>
    </source>
</evidence>
<sequence>MRLSVVRPRPGRRRWSAAGLAVTAALVAACTSATDTTAGPEDRIAAFTAAWQSFDPDAAAGLTDNPPEAAQVLDAVTANLGADTLRIAAGPVTRNGDTATSTATMSWTVDDDTWTYPVTWTWRHTGGGADGWDLVWTPTVVHPQLGERQTIAARATAAEPGVVVDRTGTQLVSPTRVFSVVVVPSQTPDLAATAAALAPVLAPFDPSITPDSITAGVGQATSEAGGGSPSASPASPSAPASAAPEGGADGTARPVQYTVVNLRESDYQQVKPQLDAIPGLIFPSQQRNLPPTRDFARTTLASVNEAVAPRLKGTSGWTVFTVDATGGVLETLFDQPAAAGQRVQLTLDIGLQKSAEQVLAGVSEPAVLLTMQPSTGEILTIAQNPAADALGSIGLTGRYPPGSTFKIVTASAGLSSGLLTPEKVVPCPGTWTVDGRLIRNHDEFDLGDVAVTEAFAYSCNTTFAQVATQLPADALTSMAAAYGIGPDYVVDGVTTLTGAVPAATSQVQKAENGFGQGQVLVTPFGELLMAATAARGAAPTPVLIRGGAATTVDQAPADRSPAVQTGIRTLMRAVVAEGTGTLDPSLGDVYAKTGTAEYVGEDGTPGSHAWVTGYRGDLAFVVFIAGGGESSRSVQLLDQFLRQIPA</sequence>
<keyword evidence="2" id="KW-0732">Signal</keyword>
<reference evidence="5 6" key="1">
    <citation type="submission" date="2019-05" db="EMBL/GenBank/DDBJ databases">
        <title>Nakamurella sp. N5BH11, whole genome shotgun sequence.</title>
        <authorList>
            <person name="Tuo L."/>
        </authorList>
    </citation>
    <scope>NUCLEOTIDE SEQUENCE [LARGE SCALE GENOMIC DNA]</scope>
    <source>
        <strain evidence="5 6">N5BH11</strain>
    </source>
</reference>
<dbReference type="Pfam" id="PF00905">
    <property type="entry name" value="Transpeptidase"/>
    <property type="match status" value="1"/>
</dbReference>
<feature type="chain" id="PRO_5020250705" evidence="2">
    <location>
        <begin position="34"/>
        <end position="646"/>
    </location>
</feature>
<comment type="caution">
    <text evidence="5">The sequence shown here is derived from an EMBL/GenBank/DDBJ whole genome shotgun (WGS) entry which is preliminary data.</text>
</comment>
<evidence type="ECO:0000313" key="5">
    <source>
        <dbReference type="EMBL" id="TKV60983.1"/>
    </source>
</evidence>
<dbReference type="GO" id="GO:0071555">
    <property type="term" value="P:cell wall organization"/>
    <property type="evidence" value="ECO:0007669"/>
    <property type="project" value="TreeGrafter"/>
</dbReference>
<feature type="compositionally biased region" description="Low complexity" evidence="1">
    <location>
        <begin position="229"/>
        <end position="246"/>
    </location>
</feature>
<name>A0A4U6QKK1_9ACTN</name>
<evidence type="ECO:0000256" key="1">
    <source>
        <dbReference type="SAM" id="MobiDB-lite"/>
    </source>
</evidence>
<dbReference type="SUPFAM" id="SSF56601">
    <property type="entry name" value="beta-lactamase/transpeptidase-like"/>
    <property type="match status" value="1"/>
</dbReference>
<dbReference type="GO" id="GO:0005886">
    <property type="term" value="C:plasma membrane"/>
    <property type="evidence" value="ECO:0007669"/>
    <property type="project" value="TreeGrafter"/>
</dbReference>
<dbReference type="Proteomes" id="UP000306985">
    <property type="component" value="Unassembled WGS sequence"/>
</dbReference>
<dbReference type="Gene3D" id="3.90.1310.10">
    <property type="entry name" value="Penicillin-binding protein 2a (Domain 2)"/>
    <property type="match status" value="1"/>
</dbReference>
<dbReference type="GO" id="GO:0071972">
    <property type="term" value="F:peptidoglycan L,D-transpeptidase activity"/>
    <property type="evidence" value="ECO:0007669"/>
    <property type="project" value="TreeGrafter"/>
</dbReference>
<evidence type="ECO:0000313" key="6">
    <source>
        <dbReference type="Proteomes" id="UP000306985"/>
    </source>
</evidence>
<evidence type="ECO:0000259" key="3">
    <source>
        <dbReference type="Pfam" id="PF00905"/>
    </source>
</evidence>
<dbReference type="RefSeq" id="WP_137448286.1">
    <property type="nucleotide sequence ID" value="NZ_SZZH01000001.1"/>
</dbReference>
<feature type="domain" description="NTF2-like N-terminal transpeptidase" evidence="4">
    <location>
        <begin position="40"/>
        <end position="149"/>
    </location>
</feature>
<evidence type="ECO:0000256" key="2">
    <source>
        <dbReference type="SAM" id="SignalP"/>
    </source>
</evidence>
<accession>A0A4U6QKK1</accession>
<dbReference type="AlphaFoldDB" id="A0A4U6QKK1"/>
<dbReference type="OrthoDB" id="5241017at2"/>
<dbReference type="InterPro" id="IPR032710">
    <property type="entry name" value="NTF2-like_dom_sf"/>
</dbReference>
<protein>
    <submittedName>
        <fullName evidence="5">Penicillin-binding protein</fullName>
    </submittedName>
</protein>
<organism evidence="5 6">
    <name type="scientific">Nakamurella flava</name>
    <dbReference type="NCBI Taxonomy" id="2576308"/>
    <lineage>
        <taxon>Bacteria</taxon>
        <taxon>Bacillati</taxon>
        <taxon>Actinomycetota</taxon>
        <taxon>Actinomycetes</taxon>
        <taxon>Nakamurellales</taxon>
        <taxon>Nakamurellaceae</taxon>
        <taxon>Nakamurella</taxon>
    </lineage>
</organism>
<keyword evidence="6" id="KW-1185">Reference proteome</keyword>
<dbReference type="InterPro" id="IPR012338">
    <property type="entry name" value="Beta-lactam/transpept-like"/>
</dbReference>
<dbReference type="SUPFAM" id="SSF54427">
    <property type="entry name" value="NTF2-like"/>
    <property type="match status" value="1"/>
</dbReference>
<dbReference type="PANTHER" id="PTHR30627">
    <property type="entry name" value="PEPTIDOGLYCAN D,D-TRANSPEPTIDASE"/>
    <property type="match status" value="1"/>
</dbReference>
<dbReference type="PANTHER" id="PTHR30627:SF24">
    <property type="entry name" value="PENICILLIN-BINDING PROTEIN 4B"/>
    <property type="match status" value="1"/>
</dbReference>
<dbReference type="Pfam" id="PF05223">
    <property type="entry name" value="MecA_N"/>
    <property type="match status" value="1"/>
</dbReference>
<proteinExistence type="predicted"/>
<dbReference type="GO" id="GO:0008658">
    <property type="term" value="F:penicillin binding"/>
    <property type="evidence" value="ECO:0007669"/>
    <property type="project" value="InterPro"/>
</dbReference>